<evidence type="ECO:0000256" key="1">
    <source>
        <dbReference type="ARBA" id="ARBA00001933"/>
    </source>
</evidence>
<evidence type="ECO:0000313" key="4">
    <source>
        <dbReference type="EMBL" id="MCK2215175.1"/>
    </source>
</evidence>
<gene>
    <name evidence="4" type="ORF">MF672_015460</name>
</gene>
<dbReference type="Gene3D" id="3.40.50.1100">
    <property type="match status" value="2"/>
</dbReference>
<proteinExistence type="predicted"/>
<dbReference type="Proteomes" id="UP001317259">
    <property type="component" value="Unassembled WGS sequence"/>
</dbReference>
<evidence type="ECO:0000313" key="5">
    <source>
        <dbReference type="Proteomes" id="UP001317259"/>
    </source>
</evidence>
<dbReference type="PANTHER" id="PTHR10314">
    <property type="entry name" value="CYSTATHIONINE BETA-SYNTHASE"/>
    <property type="match status" value="1"/>
</dbReference>
<name>A0ABT0FT51_9ACTN</name>
<protein>
    <submittedName>
        <fullName evidence="4">Pyridoxal-phosphate dependent enzyme</fullName>
    </submittedName>
</protein>
<comment type="cofactor">
    <cofactor evidence="1">
        <name>pyridoxal 5'-phosphate</name>
        <dbReference type="ChEBI" id="CHEBI:597326"/>
    </cofactor>
</comment>
<dbReference type="Pfam" id="PF00291">
    <property type="entry name" value="PALP"/>
    <property type="match status" value="1"/>
</dbReference>
<comment type="caution">
    <text evidence="4">The sequence shown here is derived from an EMBL/GenBank/DDBJ whole genome shotgun (WGS) entry which is preliminary data.</text>
</comment>
<evidence type="ECO:0000256" key="2">
    <source>
        <dbReference type="ARBA" id="ARBA00022898"/>
    </source>
</evidence>
<sequence>MSWNTDAFATLTTPEQPPTPLIDLPLPAAPGIRLLLKDESKQPTGSLRHRHARALFRRAVADGLVTEGTTIVEATGGNAAVAQAWFARRLGLPYIVIMPGERTEARARAVEDLGGECRFRTPPLAIYDAARALAAELGGHYLDQFGRATPHDLAEELFAQLGEPPAWVVTGAGTGATSATLGRWARDHGLPSRVAVADPDNSAYFPGWTLDTPDYATGMPSRVEGIGRPRVEPGFRPDLVDLVIPVPDAAAVAAARHLRTHTGLPVGASSGTALWAALELADRMRARGETGTVVSLIGDAAPRHLSTYHDDTWTAAKNLDPAPYTAELHTRTTA</sequence>
<dbReference type="InterPro" id="IPR050214">
    <property type="entry name" value="Cys_Synth/Cystath_Beta-Synth"/>
</dbReference>
<keyword evidence="2" id="KW-0663">Pyridoxal phosphate</keyword>
<dbReference type="InterPro" id="IPR001926">
    <property type="entry name" value="TrpB-like_PALP"/>
</dbReference>
<feature type="domain" description="Tryptophan synthase beta chain-like PALP" evidence="3">
    <location>
        <begin position="14"/>
        <end position="295"/>
    </location>
</feature>
<dbReference type="InterPro" id="IPR036052">
    <property type="entry name" value="TrpB-like_PALP_sf"/>
</dbReference>
<dbReference type="SUPFAM" id="SSF53686">
    <property type="entry name" value="Tryptophan synthase beta subunit-like PLP-dependent enzymes"/>
    <property type="match status" value="1"/>
</dbReference>
<keyword evidence="5" id="KW-1185">Reference proteome</keyword>
<organism evidence="4 5">
    <name type="scientific">Actinomadura luzonensis</name>
    <dbReference type="NCBI Taxonomy" id="2805427"/>
    <lineage>
        <taxon>Bacteria</taxon>
        <taxon>Bacillati</taxon>
        <taxon>Actinomycetota</taxon>
        <taxon>Actinomycetes</taxon>
        <taxon>Streptosporangiales</taxon>
        <taxon>Thermomonosporaceae</taxon>
        <taxon>Actinomadura</taxon>
    </lineage>
</organism>
<dbReference type="EMBL" id="JAKRKC020000001">
    <property type="protein sequence ID" value="MCK2215175.1"/>
    <property type="molecule type" value="Genomic_DNA"/>
</dbReference>
<accession>A0ABT0FT51</accession>
<dbReference type="RefSeq" id="WP_242372016.1">
    <property type="nucleotide sequence ID" value="NZ_JAKRKC020000001.1"/>
</dbReference>
<evidence type="ECO:0000259" key="3">
    <source>
        <dbReference type="Pfam" id="PF00291"/>
    </source>
</evidence>
<reference evidence="4 5" key="1">
    <citation type="submission" date="2022-04" db="EMBL/GenBank/DDBJ databases">
        <title>Genome draft of Actinomadura sp. ATCC 31491.</title>
        <authorList>
            <person name="Shi X."/>
            <person name="Du Y."/>
        </authorList>
    </citation>
    <scope>NUCLEOTIDE SEQUENCE [LARGE SCALE GENOMIC DNA]</scope>
    <source>
        <strain evidence="4 5">ATCC 31491</strain>
    </source>
</reference>